<dbReference type="SUPFAM" id="SSF53448">
    <property type="entry name" value="Nucleotide-diphospho-sugar transferases"/>
    <property type="match status" value="1"/>
</dbReference>
<dbReference type="AlphaFoldDB" id="A0A839GVE0"/>
<gene>
    <name evidence="2" type="ORF">FHS90_004181</name>
</gene>
<feature type="domain" description="Glycosyltransferase 2-like" evidence="1">
    <location>
        <begin position="6"/>
        <end position="138"/>
    </location>
</feature>
<dbReference type="Gene3D" id="3.90.550.10">
    <property type="entry name" value="Spore Coat Polysaccharide Biosynthesis Protein SpsA, Chain A"/>
    <property type="match status" value="1"/>
</dbReference>
<dbReference type="RefSeq" id="WP_182514335.1">
    <property type="nucleotide sequence ID" value="NZ_JACJIQ010000022.1"/>
</dbReference>
<evidence type="ECO:0000259" key="1">
    <source>
        <dbReference type="Pfam" id="PF00535"/>
    </source>
</evidence>
<accession>A0A839GVE0</accession>
<dbReference type="EMBL" id="JACJIQ010000022">
    <property type="protein sequence ID" value="MBA9079445.1"/>
    <property type="molecule type" value="Genomic_DNA"/>
</dbReference>
<proteinExistence type="predicted"/>
<dbReference type="Proteomes" id="UP000563094">
    <property type="component" value="Unassembled WGS sequence"/>
</dbReference>
<keyword evidence="3" id="KW-1185">Reference proteome</keyword>
<sequence length="297" mass="34210">MVSELSVLIPVYNQPVIALVEALLQQARSLTIPFEVRVYDDGSNQEIKKQNRACRNLPEVTYLELPQNVGRSQIRYQLATEAAFHTLLFLDNDVLPASLFFLQKYVQQGQAPVVAGGVTYADTYPAEAVLRWKYGRAREQATSAERQKNPYQRLFFSNMLVSKTLFLENFLAAQVQGYGHEDTLFAWRLQEKGLPVQHLENPVVHLGLEPGPLFLLKADQAVYNLARLHRQLGKDSRLFQVYCKAKKWGAVPLLQQSNTWLLPMLKQQLLSQNPRLWCFDLYRLLLLTRYLQKQSLF</sequence>
<evidence type="ECO:0000313" key="2">
    <source>
        <dbReference type="EMBL" id="MBA9079445.1"/>
    </source>
</evidence>
<dbReference type="Pfam" id="PF00535">
    <property type="entry name" value="Glycos_transf_2"/>
    <property type="match status" value="1"/>
</dbReference>
<dbReference type="InterPro" id="IPR029044">
    <property type="entry name" value="Nucleotide-diphossugar_trans"/>
</dbReference>
<evidence type="ECO:0000313" key="3">
    <source>
        <dbReference type="Proteomes" id="UP000563094"/>
    </source>
</evidence>
<name>A0A839GVE0_9BACT</name>
<dbReference type="PANTHER" id="PTHR43685:SF2">
    <property type="entry name" value="GLYCOSYLTRANSFERASE 2-LIKE DOMAIN-CONTAINING PROTEIN"/>
    <property type="match status" value="1"/>
</dbReference>
<dbReference type="InterPro" id="IPR050834">
    <property type="entry name" value="Glycosyltransf_2"/>
</dbReference>
<reference evidence="2 3" key="1">
    <citation type="submission" date="2020-08" db="EMBL/GenBank/DDBJ databases">
        <title>Genomic Encyclopedia of Type Strains, Phase IV (KMG-IV): sequencing the most valuable type-strain genomes for metagenomic binning, comparative biology and taxonomic classification.</title>
        <authorList>
            <person name="Goeker M."/>
        </authorList>
    </citation>
    <scope>NUCLEOTIDE SEQUENCE [LARGE SCALE GENOMIC DNA]</scope>
    <source>
        <strain evidence="2 3">DSM 29854</strain>
    </source>
</reference>
<dbReference type="InterPro" id="IPR001173">
    <property type="entry name" value="Glyco_trans_2-like"/>
</dbReference>
<protein>
    <recommendedName>
        <fullName evidence="1">Glycosyltransferase 2-like domain-containing protein</fullName>
    </recommendedName>
</protein>
<comment type="caution">
    <text evidence="2">The sequence shown here is derived from an EMBL/GenBank/DDBJ whole genome shotgun (WGS) entry which is preliminary data.</text>
</comment>
<dbReference type="PANTHER" id="PTHR43685">
    <property type="entry name" value="GLYCOSYLTRANSFERASE"/>
    <property type="match status" value="1"/>
</dbReference>
<organism evidence="2 3">
    <name type="scientific">Rufibacter quisquiliarum</name>
    <dbReference type="NCBI Taxonomy" id="1549639"/>
    <lineage>
        <taxon>Bacteria</taxon>
        <taxon>Pseudomonadati</taxon>
        <taxon>Bacteroidota</taxon>
        <taxon>Cytophagia</taxon>
        <taxon>Cytophagales</taxon>
        <taxon>Hymenobacteraceae</taxon>
        <taxon>Rufibacter</taxon>
    </lineage>
</organism>